<reference evidence="2" key="1">
    <citation type="submission" date="2021-12" db="EMBL/GenBank/DDBJ databases">
        <title>Novel species in genus Dyadobacter.</title>
        <authorList>
            <person name="Ma C."/>
        </authorList>
    </citation>
    <scope>NUCLEOTIDE SEQUENCE</scope>
    <source>
        <strain evidence="2">LJ419</strain>
    </source>
</reference>
<accession>A0A9X1PIA4</accession>
<feature type="coiled-coil region" evidence="1">
    <location>
        <begin position="97"/>
        <end position="131"/>
    </location>
</feature>
<dbReference type="Gene3D" id="1.20.5.170">
    <property type="match status" value="1"/>
</dbReference>
<evidence type="ECO:0000313" key="2">
    <source>
        <dbReference type="EMBL" id="MCF0061500.1"/>
    </source>
</evidence>
<dbReference type="SUPFAM" id="SSF57997">
    <property type="entry name" value="Tropomyosin"/>
    <property type="match status" value="1"/>
</dbReference>
<sequence length="160" mass="18615">MNHGILFDIDQDFGEGGQHLVYYSSNKVTEMFLEERVEQLEHLAVDQGKQIEIIATGLATLTTEVRDGFAYAKQKFIADDERFERIGLKFDQFDTRIGRVEIRLDKMEGKIDKLETRVGSLETKVDNLEIKMDKRFDAMNQRFSEMSQQFGELVTLIKRQ</sequence>
<protein>
    <submittedName>
        <fullName evidence="2">Hemolysin XhlA family protein</fullName>
    </submittedName>
</protein>
<evidence type="ECO:0000256" key="1">
    <source>
        <dbReference type="SAM" id="Coils"/>
    </source>
</evidence>
<dbReference type="EMBL" id="JAJTTC010000001">
    <property type="protein sequence ID" value="MCF0061500.1"/>
    <property type="molecule type" value="Genomic_DNA"/>
</dbReference>
<proteinExistence type="predicted"/>
<organism evidence="2 3">
    <name type="scientific">Dyadobacter chenwenxiniae</name>
    <dbReference type="NCBI Taxonomy" id="2906456"/>
    <lineage>
        <taxon>Bacteria</taxon>
        <taxon>Pseudomonadati</taxon>
        <taxon>Bacteroidota</taxon>
        <taxon>Cytophagia</taxon>
        <taxon>Cytophagales</taxon>
        <taxon>Spirosomataceae</taxon>
        <taxon>Dyadobacter</taxon>
    </lineage>
</organism>
<dbReference type="RefSeq" id="WP_234654823.1">
    <property type="nucleotide sequence ID" value="NZ_CP094997.1"/>
</dbReference>
<dbReference type="Proteomes" id="UP001139000">
    <property type="component" value="Unassembled WGS sequence"/>
</dbReference>
<name>A0A9X1PIA4_9BACT</name>
<evidence type="ECO:0000313" key="3">
    <source>
        <dbReference type="Proteomes" id="UP001139000"/>
    </source>
</evidence>
<comment type="caution">
    <text evidence="2">The sequence shown here is derived from an EMBL/GenBank/DDBJ whole genome shotgun (WGS) entry which is preliminary data.</text>
</comment>
<keyword evidence="1" id="KW-0175">Coiled coil</keyword>
<gene>
    <name evidence="2" type="ORF">LXM26_08360</name>
</gene>
<keyword evidence="3" id="KW-1185">Reference proteome</keyword>
<dbReference type="AlphaFoldDB" id="A0A9X1PIA4"/>